<dbReference type="Pfam" id="PF00072">
    <property type="entry name" value="Response_reg"/>
    <property type="match status" value="1"/>
</dbReference>
<dbReference type="EMBL" id="BOPF01000002">
    <property type="protein sequence ID" value="GIJ43361.1"/>
    <property type="molecule type" value="Genomic_DNA"/>
</dbReference>
<dbReference type="PROSITE" id="PS51746">
    <property type="entry name" value="PPM_2"/>
    <property type="match status" value="1"/>
</dbReference>
<feature type="modified residue" description="4-aspartylphosphate" evidence="2">
    <location>
        <position position="56"/>
    </location>
</feature>
<dbReference type="Gene3D" id="3.40.50.2300">
    <property type="match status" value="1"/>
</dbReference>
<dbReference type="GO" id="GO:0016791">
    <property type="term" value="F:phosphatase activity"/>
    <property type="evidence" value="ECO:0007669"/>
    <property type="project" value="TreeGrafter"/>
</dbReference>
<dbReference type="InterPro" id="IPR001932">
    <property type="entry name" value="PPM-type_phosphatase-like_dom"/>
</dbReference>
<dbReference type="SUPFAM" id="SSF81606">
    <property type="entry name" value="PP2C-like"/>
    <property type="match status" value="1"/>
</dbReference>
<keyword evidence="2" id="KW-0597">Phosphoprotein</keyword>
<keyword evidence="1" id="KW-0378">Hydrolase</keyword>
<evidence type="ECO:0000256" key="1">
    <source>
        <dbReference type="ARBA" id="ARBA00022801"/>
    </source>
</evidence>
<evidence type="ECO:0000313" key="5">
    <source>
        <dbReference type="EMBL" id="GIJ43361.1"/>
    </source>
</evidence>
<evidence type="ECO:0000259" key="3">
    <source>
        <dbReference type="PROSITE" id="PS50110"/>
    </source>
</evidence>
<comment type="caution">
    <text evidence="5">The sequence shown here is derived from an EMBL/GenBank/DDBJ whole genome shotgun (WGS) entry which is preliminary data.</text>
</comment>
<dbReference type="InterPro" id="IPR052016">
    <property type="entry name" value="Bact_Sigma-Reg"/>
</dbReference>
<dbReference type="PANTHER" id="PTHR43156">
    <property type="entry name" value="STAGE II SPORULATION PROTEIN E-RELATED"/>
    <property type="match status" value="1"/>
</dbReference>
<evidence type="ECO:0000313" key="6">
    <source>
        <dbReference type="Proteomes" id="UP000619260"/>
    </source>
</evidence>
<dbReference type="PROSITE" id="PS50110">
    <property type="entry name" value="RESPONSE_REGULATORY"/>
    <property type="match status" value="1"/>
</dbReference>
<dbReference type="GO" id="GO:0000160">
    <property type="term" value="P:phosphorelay signal transduction system"/>
    <property type="evidence" value="ECO:0007669"/>
    <property type="project" value="InterPro"/>
</dbReference>
<dbReference type="RefSeq" id="WP_203896950.1">
    <property type="nucleotide sequence ID" value="NZ_BOPF01000002.1"/>
</dbReference>
<dbReference type="Gene3D" id="3.60.40.10">
    <property type="entry name" value="PPM-type phosphatase domain"/>
    <property type="match status" value="1"/>
</dbReference>
<dbReference type="AlphaFoldDB" id="A0A8J4DN18"/>
<evidence type="ECO:0000256" key="2">
    <source>
        <dbReference type="PROSITE-ProRule" id="PRU00169"/>
    </source>
</evidence>
<dbReference type="InterPro" id="IPR001789">
    <property type="entry name" value="Sig_transdc_resp-reg_receiver"/>
</dbReference>
<reference evidence="5" key="1">
    <citation type="submission" date="2021-01" db="EMBL/GenBank/DDBJ databases">
        <title>Whole genome shotgun sequence of Virgisporangium aliadipatigenens NBRC 105644.</title>
        <authorList>
            <person name="Komaki H."/>
            <person name="Tamura T."/>
        </authorList>
    </citation>
    <scope>NUCLEOTIDE SEQUENCE</scope>
    <source>
        <strain evidence="5">NBRC 105644</strain>
    </source>
</reference>
<proteinExistence type="predicted"/>
<dbReference type="InterPro" id="IPR036457">
    <property type="entry name" value="PPM-type-like_dom_sf"/>
</dbReference>
<sequence length="521" mass="56034">MSDDSGVVLVVDDNPTKRYVISSWLRRAGHTIIEAATGGEALQTLRVESCDLVVLDVRLPDMDGFTVCERIKSDPRTSAVPVVHISATAVDVTDRTRGLNQGADAYLAEPIDPDEMLATVHALLRYFRARQRAERLAARLATLAEMTIAVHRAGTFADLITNAAAGAAAVFDRPAAIAVVSPAGRPLLARCAGAGAEATVQPWHSTDGRLERADRLTRDTEDSVRWPELDRVPDGTPLWVNLARPRANRPPAYVIVPAAELTPDDAHVLTQLGQTVALAIDAMRSYDEERSIALTLQHSLLPRELPAQDGLDLAVRYVPASDRAEIGGDFYELLVINGTLIAAIGDVAGHSLHAATVMAELRHVLRAYVAEGHGPAEVIRRLNNLMLQLLPSETATLCVLTLDLADGTLTVANAGHLPPVLVRPDGTATLISEPVPLLGIDVPRDTQTRDVLAPGDTLLLVTDGLVERRGRNITDSIEELRVAAATVGDDLDEYCDRLLERFVTGPNDDDIAIVALRRSAA</sequence>
<dbReference type="SUPFAM" id="SSF52172">
    <property type="entry name" value="CheY-like"/>
    <property type="match status" value="1"/>
</dbReference>
<feature type="domain" description="PPM-type phosphatase" evidence="4">
    <location>
        <begin position="312"/>
        <end position="518"/>
    </location>
</feature>
<organism evidence="5 6">
    <name type="scientific">Virgisporangium aliadipatigenens</name>
    <dbReference type="NCBI Taxonomy" id="741659"/>
    <lineage>
        <taxon>Bacteria</taxon>
        <taxon>Bacillati</taxon>
        <taxon>Actinomycetota</taxon>
        <taxon>Actinomycetes</taxon>
        <taxon>Micromonosporales</taxon>
        <taxon>Micromonosporaceae</taxon>
        <taxon>Virgisporangium</taxon>
    </lineage>
</organism>
<dbReference type="SMART" id="SM00448">
    <property type="entry name" value="REC"/>
    <property type="match status" value="1"/>
</dbReference>
<dbReference type="PANTHER" id="PTHR43156:SF2">
    <property type="entry name" value="STAGE II SPORULATION PROTEIN E"/>
    <property type="match status" value="1"/>
</dbReference>
<dbReference type="Proteomes" id="UP000619260">
    <property type="component" value="Unassembled WGS sequence"/>
</dbReference>
<dbReference type="Pfam" id="PF07228">
    <property type="entry name" value="SpoIIE"/>
    <property type="match status" value="1"/>
</dbReference>
<name>A0A8J4DN18_9ACTN</name>
<gene>
    <name evidence="5" type="ORF">Val02_02470</name>
</gene>
<dbReference type="SMART" id="SM00331">
    <property type="entry name" value="PP2C_SIG"/>
    <property type="match status" value="1"/>
</dbReference>
<feature type="domain" description="Response regulatory" evidence="3">
    <location>
        <begin position="7"/>
        <end position="124"/>
    </location>
</feature>
<evidence type="ECO:0000259" key="4">
    <source>
        <dbReference type="PROSITE" id="PS51746"/>
    </source>
</evidence>
<protein>
    <recommendedName>
        <fullName evidence="7">Fused response regulator/phosphatase</fullName>
    </recommendedName>
</protein>
<evidence type="ECO:0008006" key="7">
    <source>
        <dbReference type="Google" id="ProtNLM"/>
    </source>
</evidence>
<accession>A0A8J4DN18</accession>
<keyword evidence="6" id="KW-1185">Reference proteome</keyword>
<dbReference type="InterPro" id="IPR011006">
    <property type="entry name" value="CheY-like_superfamily"/>
</dbReference>